<proteinExistence type="predicted"/>
<geneLocation type="plasmid" evidence="1 2">
    <name>pJCM15296</name>
</geneLocation>
<sequence>MISLPATQPLIPVTDRANFLLDGIIGGQWLLDEARYRTTIHNGTALIAELLCDDPGERSTRTAQFLVAAPELVRELLHALGRAQALNGRVRAVAEHWKDMQCAEFRYAAAELFTTLDEFGDRTTETMP</sequence>
<keyword evidence="2" id="KW-1185">Reference proteome</keyword>
<reference evidence="1 2" key="1">
    <citation type="journal article" date="2019" name="Emerg. Microbes Infect.">
        <title>Comprehensive subspecies identification of 175 nontuberculous mycobacteria species based on 7547 genomic profiles.</title>
        <authorList>
            <person name="Matsumoto Y."/>
            <person name="Kinjo T."/>
            <person name="Motooka D."/>
            <person name="Nabeya D."/>
            <person name="Jung N."/>
            <person name="Uechi K."/>
            <person name="Horii T."/>
            <person name="Iida T."/>
            <person name="Fujita J."/>
            <person name="Nakamura S."/>
        </authorList>
    </citation>
    <scope>NUCLEOTIDE SEQUENCE [LARGE SCALE GENOMIC DNA]</scope>
    <source>
        <strain evidence="1 2">JCM 15296</strain>
        <plasmid evidence="1">pJCM15296</plasmid>
    </source>
</reference>
<dbReference type="RefSeq" id="WP_138230776.1">
    <property type="nucleotide sequence ID" value="NZ_AP022578.1"/>
</dbReference>
<name>A0ABM7INA5_9MYCO</name>
<gene>
    <name evidence="1" type="ORF">MAUB_63940</name>
</gene>
<keyword evidence="1" id="KW-0614">Plasmid</keyword>
<evidence type="ECO:0000313" key="1">
    <source>
        <dbReference type="EMBL" id="BBX88193.1"/>
    </source>
</evidence>
<accession>A0ABM7INA5</accession>
<dbReference type="EMBL" id="AP022578">
    <property type="protein sequence ID" value="BBX88193.1"/>
    <property type="molecule type" value="Genomic_DNA"/>
</dbReference>
<dbReference type="Proteomes" id="UP000465609">
    <property type="component" value="Plasmid pJCM15296"/>
</dbReference>
<organism evidence="1 2">
    <name type="scientific">Mycolicibacterium aubagnense</name>
    <dbReference type="NCBI Taxonomy" id="319707"/>
    <lineage>
        <taxon>Bacteria</taxon>
        <taxon>Bacillati</taxon>
        <taxon>Actinomycetota</taxon>
        <taxon>Actinomycetes</taxon>
        <taxon>Mycobacteriales</taxon>
        <taxon>Mycobacteriaceae</taxon>
        <taxon>Mycolicibacterium</taxon>
    </lineage>
</organism>
<protein>
    <submittedName>
        <fullName evidence="1">Uncharacterized protein</fullName>
    </submittedName>
</protein>
<evidence type="ECO:0000313" key="2">
    <source>
        <dbReference type="Proteomes" id="UP000465609"/>
    </source>
</evidence>